<dbReference type="Proteomes" id="UP000501003">
    <property type="component" value="Chromosome"/>
</dbReference>
<keyword evidence="8" id="KW-1185">Reference proteome</keyword>
<evidence type="ECO:0000313" key="8">
    <source>
        <dbReference type="Proteomes" id="UP000501003"/>
    </source>
</evidence>
<evidence type="ECO:0000256" key="5">
    <source>
        <dbReference type="ARBA" id="ARBA00049880"/>
    </source>
</evidence>
<evidence type="ECO:0000313" key="7">
    <source>
        <dbReference type="EMBL" id="QKJ24695.1"/>
    </source>
</evidence>
<reference evidence="7 8" key="1">
    <citation type="submission" date="2020-05" db="EMBL/GenBank/DDBJ databases">
        <title>Aquirufa sp. strain 15G-AUS-rot a new Aquirufa species.</title>
        <authorList>
            <person name="Pitt A."/>
            <person name="Hahn M.W."/>
        </authorList>
    </citation>
    <scope>NUCLEOTIDE SEQUENCE [LARGE SCALE GENOMIC DNA]</scope>
    <source>
        <strain evidence="7 8">15G-AUS-rot</strain>
    </source>
</reference>
<evidence type="ECO:0000256" key="1">
    <source>
        <dbReference type="ARBA" id="ARBA00022491"/>
    </source>
</evidence>
<name>A0A7D4TTL3_9MICO</name>
<keyword evidence="3 7" id="KW-0808">Transferase</keyword>
<dbReference type="KEGG" id="aqg:HRU87_00325"/>
<evidence type="ECO:0000259" key="6">
    <source>
        <dbReference type="Pfam" id="PF13508"/>
    </source>
</evidence>
<sequence>MTKPEPLGPEHHLWGFDCGSNVINSWLQNSALKAQLANSSRTFVVLSDKKVVGFFSLATASLLYAELPQAQRNNLGQHPVPMMLLTRMGVDKSFQHLGLGAAMVKDAVIKCLAVQQAAGLVGLMAHALDESVAEFYLKLGFERSPANPLLLSLGLLLQGD</sequence>
<evidence type="ECO:0000256" key="4">
    <source>
        <dbReference type="ARBA" id="ARBA00023315"/>
    </source>
</evidence>
<dbReference type="RefSeq" id="WP_173492994.1">
    <property type="nucleotide sequence ID" value="NZ_CP054056.1"/>
</dbReference>
<feature type="domain" description="N-acetyltransferase" evidence="6">
    <location>
        <begin position="39"/>
        <end position="142"/>
    </location>
</feature>
<keyword evidence="1" id="KW-0678">Repressor</keyword>
<evidence type="ECO:0000256" key="3">
    <source>
        <dbReference type="ARBA" id="ARBA00022679"/>
    </source>
</evidence>
<gene>
    <name evidence="7" type="ORF">HRU87_00325</name>
</gene>
<dbReference type="SUPFAM" id="SSF55729">
    <property type="entry name" value="Acyl-CoA N-acyltransferases (Nat)"/>
    <property type="match status" value="1"/>
</dbReference>
<evidence type="ECO:0000256" key="2">
    <source>
        <dbReference type="ARBA" id="ARBA00022649"/>
    </source>
</evidence>
<dbReference type="EMBL" id="CP054056">
    <property type="protein sequence ID" value="QKJ24695.1"/>
    <property type="molecule type" value="Genomic_DNA"/>
</dbReference>
<dbReference type="GO" id="GO:0016747">
    <property type="term" value="F:acyltransferase activity, transferring groups other than amino-acyl groups"/>
    <property type="evidence" value="ECO:0007669"/>
    <property type="project" value="InterPro"/>
</dbReference>
<dbReference type="Pfam" id="PF13508">
    <property type="entry name" value="Acetyltransf_7"/>
    <property type="match status" value="1"/>
</dbReference>
<proteinExistence type="predicted"/>
<keyword evidence="4" id="KW-0012">Acyltransferase</keyword>
<dbReference type="InterPro" id="IPR000182">
    <property type="entry name" value="GNAT_dom"/>
</dbReference>
<dbReference type="AlphaFoldDB" id="A0A7D4TTL3"/>
<dbReference type="PANTHER" id="PTHR36449:SF1">
    <property type="entry name" value="ACETYLTRANSFERASE"/>
    <property type="match status" value="1"/>
</dbReference>
<organism evidence="7 8">
    <name type="scientific">Aquiluna borgnonia</name>
    <dbReference type="NCBI Taxonomy" id="2499157"/>
    <lineage>
        <taxon>Bacteria</taxon>
        <taxon>Bacillati</taxon>
        <taxon>Actinomycetota</taxon>
        <taxon>Actinomycetes</taxon>
        <taxon>Micrococcales</taxon>
        <taxon>Microbacteriaceae</taxon>
        <taxon>Luna cluster</taxon>
        <taxon>Luna-1 subcluster</taxon>
        <taxon>Aquiluna</taxon>
    </lineage>
</organism>
<keyword evidence="2" id="KW-1277">Toxin-antitoxin system</keyword>
<comment type="catalytic activity">
    <reaction evidence="5">
        <text>glycyl-tRNA(Gly) + acetyl-CoA = N-acetylglycyl-tRNA(Gly) + CoA + H(+)</text>
        <dbReference type="Rhea" id="RHEA:81867"/>
        <dbReference type="Rhea" id="RHEA-COMP:9683"/>
        <dbReference type="Rhea" id="RHEA-COMP:19766"/>
        <dbReference type="ChEBI" id="CHEBI:15378"/>
        <dbReference type="ChEBI" id="CHEBI:57287"/>
        <dbReference type="ChEBI" id="CHEBI:57288"/>
        <dbReference type="ChEBI" id="CHEBI:78522"/>
        <dbReference type="ChEBI" id="CHEBI:232036"/>
    </reaction>
</comment>
<dbReference type="InterPro" id="IPR016181">
    <property type="entry name" value="Acyl_CoA_acyltransferase"/>
</dbReference>
<dbReference type="PANTHER" id="PTHR36449">
    <property type="entry name" value="ACETYLTRANSFERASE-RELATED"/>
    <property type="match status" value="1"/>
</dbReference>
<dbReference type="Gene3D" id="3.40.630.30">
    <property type="match status" value="1"/>
</dbReference>
<accession>A0A7D4TTL3</accession>
<protein>
    <submittedName>
        <fullName evidence="7">GNAT family N-acetyltransferase</fullName>
    </submittedName>
</protein>